<feature type="chain" id="PRO_5011659790" evidence="6">
    <location>
        <begin position="24"/>
        <end position="473"/>
    </location>
</feature>
<keyword evidence="3" id="KW-0472">Membrane</keyword>
<evidence type="ECO:0000313" key="8">
    <source>
        <dbReference type="EMBL" id="SFV37504.1"/>
    </source>
</evidence>
<evidence type="ECO:0000313" key="9">
    <source>
        <dbReference type="Proteomes" id="UP000199423"/>
    </source>
</evidence>
<feature type="domain" description="Outer membrane protein beta-barrel" evidence="7">
    <location>
        <begin position="38"/>
        <end position="208"/>
    </location>
</feature>
<evidence type="ECO:0000256" key="2">
    <source>
        <dbReference type="ARBA" id="ARBA00022729"/>
    </source>
</evidence>
<dbReference type="GO" id="GO:0009279">
    <property type="term" value="C:cell outer membrane"/>
    <property type="evidence" value="ECO:0007669"/>
    <property type="project" value="UniProtKB-SubCell"/>
</dbReference>
<keyword evidence="2 6" id="KW-0732">Signal</keyword>
<dbReference type="InterPro" id="IPR031485">
    <property type="entry name" value="CBP_BcsS"/>
</dbReference>
<dbReference type="EMBL" id="FPCH01000003">
    <property type="protein sequence ID" value="SFV37504.1"/>
    <property type="molecule type" value="Genomic_DNA"/>
</dbReference>
<sequence>MKKLFAAMACGAAMPAMVAPALADGPFSLKDTPVQVEAPSWSGIYFGVSGGFGHNHSKNNYHDSEDTTSSRNEFADGGLVSLIYGIDRQVGSRYVVGAFADFSVSELNRGNEDIHNAMTIDRSWAIGARAGILVNEQTLVYATGGYTQAHFSNDGWWDIDTDDTTAHGKGGQNFGGYFVGGGVERRISDNFYLRGEARYSDFSGRITNSGTVDGVDFVDREVPSIWTVQAGLVYKLDRSKVLNPDPITEDRGPKVITYNGIDAANDSVAWYGGTVFGLSGDLYKNGFLLRTQGIIADYSYQAGEPVNSTVDADDRSLDIMLGYQWVFSNWSAIAYLGYEVRNVHLSPFDPNNDVRGGADGFKVAVELETDDESPLYGSLEGSYSTAFNSYYAEARVGYNAKTFIFGPESSIYSDEGDIATRVGAFATIPFHLWWSGLPAKVTFNVGQQFVNNSGETRAGGEGAYGGSMLRVDF</sequence>
<dbReference type="Pfam" id="PF13505">
    <property type="entry name" value="OMP_b-brl"/>
    <property type="match status" value="1"/>
</dbReference>
<dbReference type="Pfam" id="PF17036">
    <property type="entry name" value="CBP_BcsS"/>
    <property type="match status" value="1"/>
</dbReference>
<evidence type="ECO:0000256" key="3">
    <source>
        <dbReference type="ARBA" id="ARBA00023136"/>
    </source>
</evidence>
<accession>A0A1I7NS59</accession>
<dbReference type="InterPro" id="IPR051692">
    <property type="entry name" value="OMP-like"/>
</dbReference>
<feature type="signal peptide" evidence="6">
    <location>
        <begin position="1"/>
        <end position="23"/>
    </location>
</feature>
<comment type="similarity">
    <text evidence="5">Belongs to the Omp25/RopB family.</text>
</comment>
<evidence type="ECO:0000256" key="4">
    <source>
        <dbReference type="ARBA" id="ARBA00023237"/>
    </source>
</evidence>
<keyword evidence="9" id="KW-1185">Reference proteome</keyword>
<evidence type="ECO:0000256" key="5">
    <source>
        <dbReference type="ARBA" id="ARBA00038306"/>
    </source>
</evidence>
<dbReference type="Proteomes" id="UP000199423">
    <property type="component" value="Unassembled WGS sequence"/>
</dbReference>
<evidence type="ECO:0000256" key="1">
    <source>
        <dbReference type="ARBA" id="ARBA00004442"/>
    </source>
</evidence>
<evidence type="ECO:0000256" key="6">
    <source>
        <dbReference type="SAM" id="SignalP"/>
    </source>
</evidence>
<protein>
    <submittedName>
        <fullName evidence="8">Opacity protein</fullName>
    </submittedName>
</protein>
<comment type="subcellular location">
    <subcellularLocation>
        <location evidence="1">Cell outer membrane</location>
    </subcellularLocation>
</comment>
<dbReference type="SUPFAM" id="SSF56925">
    <property type="entry name" value="OMPA-like"/>
    <property type="match status" value="1"/>
</dbReference>
<dbReference type="OrthoDB" id="8449621at2"/>
<gene>
    <name evidence="8" type="ORF">SAMN04488557_3196</name>
</gene>
<proteinExistence type="inferred from homology"/>
<dbReference type="InterPro" id="IPR011250">
    <property type="entry name" value="OMP/PagP_B-barrel"/>
</dbReference>
<evidence type="ECO:0000259" key="7">
    <source>
        <dbReference type="Pfam" id="PF13505"/>
    </source>
</evidence>
<dbReference type="AlphaFoldDB" id="A0A1I7NS59"/>
<dbReference type="STRING" id="51670.SAMN04488557_3196"/>
<dbReference type="PANTHER" id="PTHR34001:SF3">
    <property type="entry name" value="BLL7405 PROTEIN"/>
    <property type="match status" value="1"/>
</dbReference>
<dbReference type="InterPro" id="IPR027385">
    <property type="entry name" value="Beta-barrel_OMP"/>
</dbReference>
<dbReference type="PANTHER" id="PTHR34001">
    <property type="entry name" value="BLL7405 PROTEIN"/>
    <property type="match status" value="1"/>
</dbReference>
<organism evidence="8 9">
    <name type="scientific">Hyphomicrobium facile</name>
    <dbReference type="NCBI Taxonomy" id="51670"/>
    <lineage>
        <taxon>Bacteria</taxon>
        <taxon>Pseudomonadati</taxon>
        <taxon>Pseudomonadota</taxon>
        <taxon>Alphaproteobacteria</taxon>
        <taxon>Hyphomicrobiales</taxon>
        <taxon>Hyphomicrobiaceae</taxon>
        <taxon>Hyphomicrobium</taxon>
    </lineage>
</organism>
<keyword evidence="4" id="KW-0998">Cell outer membrane</keyword>
<reference evidence="9" key="1">
    <citation type="submission" date="2016-10" db="EMBL/GenBank/DDBJ databases">
        <authorList>
            <person name="Varghese N."/>
            <person name="Submissions S."/>
        </authorList>
    </citation>
    <scope>NUCLEOTIDE SEQUENCE [LARGE SCALE GENOMIC DNA]</scope>
    <source>
        <strain evidence="9">DSM 1565</strain>
    </source>
</reference>
<name>A0A1I7NS59_9HYPH</name>
<dbReference type="RefSeq" id="WP_092868707.1">
    <property type="nucleotide sequence ID" value="NZ_FPCH01000003.1"/>
</dbReference>